<name>A0A9J5W001_SOLCO</name>
<organism evidence="1 2">
    <name type="scientific">Solanum commersonii</name>
    <name type="common">Commerson's wild potato</name>
    <name type="synonym">Commerson's nightshade</name>
    <dbReference type="NCBI Taxonomy" id="4109"/>
    <lineage>
        <taxon>Eukaryota</taxon>
        <taxon>Viridiplantae</taxon>
        <taxon>Streptophyta</taxon>
        <taxon>Embryophyta</taxon>
        <taxon>Tracheophyta</taxon>
        <taxon>Spermatophyta</taxon>
        <taxon>Magnoliopsida</taxon>
        <taxon>eudicotyledons</taxon>
        <taxon>Gunneridae</taxon>
        <taxon>Pentapetalae</taxon>
        <taxon>asterids</taxon>
        <taxon>lamiids</taxon>
        <taxon>Solanales</taxon>
        <taxon>Solanaceae</taxon>
        <taxon>Solanoideae</taxon>
        <taxon>Solaneae</taxon>
        <taxon>Solanum</taxon>
    </lineage>
</organism>
<evidence type="ECO:0000313" key="1">
    <source>
        <dbReference type="EMBL" id="KAG5568671.1"/>
    </source>
</evidence>
<dbReference type="Proteomes" id="UP000824120">
    <property type="component" value="Unassembled WGS sequence"/>
</dbReference>
<dbReference type="AlphaFoldDB" id="A0A9J5W001"/>
<dbReference type="EMBL" id="JACXVP010000070">
    <property type="protein sequence ID" value="KAG5568671.1"/>
    <property type="molecule type" value="Genomic_DNA"/>
</dbReference>
<accession>A0A9J5W001</accession>
<protein>
    <submittedName>
        <fullName evidence="1">Uncharacterized protein</fullName>
    </submittedName>
</protein>
<dbReference type="OrthoDB" id="1303972at2759"/>
<reference evidence="1" key="1">
    <citation type="submission" date="2020-09" db="EMBL/GenBank/DDBJ databases">
        <title>De no assembly of potato wild relative species, Solanum commersonii.</title>
        <authorList>
            <person name="Cho K."/>
        </authorList>
    </citation>
    <scope>NUCLEOTIDE SEQUENCE</scope>
    <source>
        <strain evidence="1">LZ3.2</strain>
        <tissue evidence="1">Leaf</tissue>
    </source>
</reference>
<comment type="caution">
    <text evidence="1">The sequence shown here is derived from an EMBL/GenBank/DDBJ whole genome shotgun (WGS) entry which is preliminary data.</text>
</comment>
<gene>
    <name evidence="1" type="ORF">H5410_064314</name>
</gene>
<keyword evidence="2" id="KW-1185">Reference proteome</keyword>
<sequence>MIIKKSGMNSLADLVEIQAWTHLFMIKSPIMHEDQVREFYYNMEFNEDEILHTMVGDKRVHLNEKILWEILEVPREGIISVVGKLCTKHFANECSKLSDMHRQVVLPRSEKRTVATSIDLFLMESLCKFEALNLPALMLEHMHKTVVECKGKHDMWYVYFLTKVFDHLKVSVGTGTICTVKQSISLSTLVECECIEGQTGQLSKMSQLVAERDQFKLEPKEMTALVGKKDIEMTLFKEKITKAQTEGPGTEEVKELRLKNAALLSQTDDLQKRLIKAHESANDRLTFVIKSLTH</sequence>
<proteinExistence type="predicted"/>
<evidence type="ECO:0000313" key="2">
    <source>
        <dbReference type="Proteomes" id="UP000824120"/>
    </source>
</evidence>